<dbReference type="PANTHER" id="PTHR41983">
    <property type="entry name" value="SHORT-CHAIN FATTY ACID TRANSPORTER-RELATED"/>
    <property type="match status" value="1"/>
</dbReference>
<proteinExistence type="predicted"/>
<feature type="transmembrane region" description="Helical" evidence="2">
    <location>
        <begin position="24"/>
        <end position="45"/>
    </location>
</feature>
<sequence>MTTSDGAGVIERIGFRMSEVVERWMPSPFVFAILLTYIVYVAGLVATDSGPVELLEFWYGGFWAFLGFSMQMVLILMTGFVIAYHPRVNAILQRLAEIPNTGAQAAAFVGFISMSLAWVHWGFSLIMGAIFAREMGKVAHRKDINIHYPLLAVAGYMGLGLTWHWGISGSAPLQLTDANNIGEGTGFEFLTSTVPAAETIFHPYALTLTALSIVFASAVLYVLAPSGSRAKGITEYVDEAELFDTSADGGRAADDAVTDGGTDAADAADPVDEPPAEVDDVPAERMNNSRIIGGLVALSGVAILALQFAGQGLGAFTLNAVNFGFLFAGLLIYQRPAYYRDRFNEAAGAAAGIVLLFPFFAGIQGIMADSGLALLLAEGLLEVSTAATYPVVAWIVGSVANLFVPSGGGEWLVVGPSVLQAAEGLGVPYGQATIAYAVGDAHTNLLNPFWALPLLAITNVKAREMFGYAIAMLIALIPFLAVSLYAVPY</sequence>
<keyword evidence="2" id="KW-1133">Transmembrane helix</keyword>
<evidence type="ECO:0000256" key="1">
    <source>
        <dbReference type="SAM" id="MobiDB-lite"/>
    </source>
</evidence>
<feature type="compositionally biased region" description="Acidic residues" evidence="1">
    <location>
        <begin position="269"/>
        <end position="280"/>
    </location>
</feature>
<evidence type="ECO:0000256" key="2">
    <source>
        <dbReference type="SAM" id="Phobius"/>
    </source>
</evidence>
<accession>A0A8J7RNL4</accession>
<feature type="transmembrane region" description="Helical" evidence="2">
    <location>
        <begin position="57"/>
        <end position="85"/>
    </location>
</feature>
<feature type="transmembrane region" description="Helical" evidence="2">
    <location>
        <begin position="291"/>
        <end position="309"/>
    </location>
</feature>
<dbReference type="AlphaFoldDB" id="A0A8J7RNL4"/>
<dbReference type="OrthoDB" id="296827at2157"/>
<gene>
    <name evidence="3" type="ORF">J2744_000114</name>
</gene>
<feature type="transmembrane region" description="Helical" evidence="2">
    <location>
        <begin position="204"/>
        <end position="224"/>
    </location>
</feature>
<evidence type="ECO:0000313" key="3">
    <source>
        <dbReference type="EMBL" id="MBP1900462.1"/>
    </source>
</evidence>
<feature type="transmembrane region" description="Helical" evidence="2">
    <location>
        <begin position="387"/>
        <end position="404"/>
    </location>
</feature>
<comment type="caution">
    <text evidence="3">The sequence shown here is derived from an EMBL/GenBank/DDBJ whole genome shotgun (WGS) entry which is preliminary data.</text>
</comment>
<keyword evidence="2" id="KW-0472">Membrane</keyword>
<feature type="transmembrane region" description="Helical" evidence="2">
    <location>
        <begin position="346"/>
        <end position="367"/>
    </location>
</feature>
<reference evidence="3 4" key="1">
    <citation type="submission" date="2021-03" db="EMBL/GenBank/DDBJ databases">
        <title>Genomic Encyclopedia of Type Strains, Phase IV (KMG-IV): sequencing the most valuable type-strain genomes for metagenomic binning, comparative biology and taxonomic classification.</title>
        <authorList>
            <person name="Goeker M."/>
        </authorList>
    </citation>
    <scope>NUCLEOTIDE SEQUENCE [LARGE SCALE GENOMIC DNA]</scope>
    <source>
        <strain evidence="3 4">DSM 12287</strain>
    </source>
</reference>
<keyword evidence="2" id="KW-0812">Transmembrane</keyword>
<feature type="transmembrane region" description="Helical" evidence="2">
    <location>
        <begin position="105"/>
        <end position="132"/>
    </location>
</feature>
<dbReference type="RefSeq" id="WP_209543119.1">
    <property type="nucleotide sequence ID" value="NZ_BAAADX010000003.1"/>
</dbReference>
<dbReference type="PANTHER" id="PTHR41983:SF2">
    <property type="entry name" value="SHORT-CHAIN FATTY ACID TRANSPORTER-RELATED"/>
    <property type="match status" value="1"/>
</dbReference>
<dbReference type="EMBL" id="JAGGKE010000001">
    <property type="protein sequence ID" value="MBP1900462.1"/>
    <property type="molecule type" value="Genomic_DNA"/>
</dbReference>
<feature type="compositionally biased region" description="Low complexity" evidence="1">
    <location>
        <begin position="258"/>
        <end position="268"/>
    </location>
</feature>
<evidence type="ECO:0000313" key="4">
    <source>
        <dbReference type="Proteomes" id="UP000770586"/>
    </source>
</evidence>
<feature type="transmembrane region" description="Helical" evidence="2">
    <location>
        <begin position="465"/>
        <end position="487"/>
    </location>
</feature>
<feature type="region of interest" description="Disordered" evidence="1">
    <location>
        <begin position="249"/>
        <end position="280"/>
    </location>
</feature>
<dbReference type="InterPro" id="IPR006160">
    <property type="entry name" value="SCFA_transpt_AtoE"/>
</dbReference>
<feature type="transmembrane region" description="Helical" evidence="2">
    <location>
        <begin position="315"/>
        <end position="334"/>
    </location>
</feature>
<dbReference type="Pfam" id="PF02667">
    <property type="entry name" value="SCFA_trans"/>
    <property type="match status" value="1"/>
</dbReference>
<dbReference type="Proteomes" id="UP000770586">
    <property type="component" value="Unassembled WGS sequence"/>
</dbReference>
<organism evidence="3 4">
    <name type="scientific">Halorubrum trapanicum</name>
    <dbReference type="NCBI Taxonomy" id="29284"/>
    <lineage>
        <taxon>Archaea</taxon>
        <taxon>Methanobacteriati</taxon>
        <taxon>Methanobacteriota</taxon>
        <taxon>Stenosarchaea group</taxon>
        <taxon>Halobacteria</taxon>
        <taxon>Halobacteriales</taxon>
        <taxon>Haloferacaceae</taxon>
        <taxon>Halorubrum</taxon>
    </lineage>
</organism>
<feature type="transmembrane region" description="Helical" evidence="2">
    <location>
        <begin position="144"/>
        <end position="165"/>
    </location>
</feature>
<protein>
    <submittedName>
        <fullName evidence="3">Short-chain fatty acids transporter</fullName>
    </submittedName>
</protein>
<name>A0A8J7RNL4_9EURY</name>
<keyword evidence="4" id="KW-1185">Reference proteome</keyword>
<dbReference type="GO" id="GO:0005886">
    <property type="term" value="C:plasma membrane"/>
    <property type="evidence" value="ECO:0007669"/>
    <property type="project" value="TreeGrafter"/>
</dbReference>